<dbReference type="Proteomes" id="UP000630615">
    <property type="component" value="Unassembled WGS sequence"/>
</dbReference>
<reference evidence="3" key="1">
    <citation type="journal article" date="2019" name="Int. J. Syst. Evol. Microbiol.">
        <title>The Global Catalogue of Microorganisms (GCM) 10K type strain sequencing project: providing services to taxonomists for standard genome sequencing and annotation.</title>
        <authorList>
            <consortium name="The Broad Institute Genomics Platform"/>
            <consortium name="The Broad Institute Genome Sequencing Center for Infectious Disease"/>
            <person name="Wu L."/>
            <person name="Ma J."/>
        </authorList>
    </citation>
    <scope>NUCLEOTIDE SEQUENCE [LARGE SCALE GENOMIC DNA]</scope>
    <source>
        <strain evidence="3">CGMCC 1.15942</strain>
    </source>
</reference>
<feature type="domain" description="HTH cro/C1-type" evidence="1">
    <location>
        <begin position="8"/>
        <end position="61"/>
    </location>
</feature>
<dbReference type="InterPro" id="IPR011990">
    <property type="entry name" value="TPR-like_helical_dom_sf"/>
</dbReference>
<name>A0ABQ1PHC7_9ENTE</name>
<evidence type="ECO:0000259" key="1">
    <source>
        <dbReference type="PROSITE" id="PS50943"/>
    </source>
</evidence>
<gene>
    <name evidence="2" type="primary">gadR</name>
    <name evidence="2" type="ORF">GCM10011573_28520</name>
</gene>
<dbReference type="CDD" id="cd00093">
    <property type="entry name" value="HTH_XRE"/>
    <property type="match status" value="1"/>
</dbReference>
<dbReference type="Pfam" id="PF21259">
    <property type="entry name" value="Rgg_C"/>
    <property type="match status" value="1"/>
</dbReference>
<comment type="caution">
    <text evidence="2">The sequence shown here is derived from an EMBL/GenBank/DDBJ whole genome shotgun (WGS) entry which is preliminary data.</text>
</comment>
<dbReference type="Pfam" id="PF01381">
    <property type="entry name" value="HTH_3"/>
    <property type="match status" value="1"/>
</dbReference>
<dbReference type="PANTHER" id="PTHR37038">
    <property type="entry name" value="TRANSCRIPTIONAL REGULATOR-RELATED"/>
    <property type="match status" value="1"/>
</dbReference>
<proteinExistence type="predicted"/>
<dbReference type="SUPFAM" id="SSF48452">
    <property type="entry name" value="TPR-like"/>
    <property type="match status" value="1"/>
</dbReference>
<protein>
    <submittedName>
        <fullName evidence="2">XRE family transcriptional regulator</fullName>
    </submittedName>
</protein>
<dbReference type="InterPro" id="IPR001387">
    <property type="entry name" value="Cro/C1-type_HTH"/>
</dbReference>
<keyword evidence="3" id="KW-1185">Reference proteome</keyword>
<evidence type="ECO:0000313" key="2">
    <source>
        <dbReference type="EMBL" id="GGC97282.1"/>
    </source>
</evidence>
<dbReference type="PROSITE" id="PS50943">
    <property type="entry name" value="HTH_CROC1"/>
    <property type="match status" value="1"/>
</dbReference>
<dbReference type="SMART" id="SM00530">
    <property type="entry name" value="HTH_XRE"/>
    <property type="match status" value="1"/>
</dbReference>
<dbReference type="EMBL" id="BMKI01000007">
    <property type="protein sequence ID" value="GGC97282.1"/>
    <property type="molecule type" value="Genomic_DNA"/>
</dbReference>
<dbReference type="InterPro" id="IPR010982">
    <property type="entry name" value="Lambda_DNA-bd_dom_sf"/>
</dbReference>
<dbReference type="RefSeq" id="WP_162288357.1">
    <property type="nucleotide sequence ID" value="NZ_BMKI01000007.1"/>
</dbReference>
<accession>A0ABQ1PHC7</accession>
<dbReference type="Gene3D" id="1.25.40.10">
    <property type="entry name" value="Tetratricopeptide repeat domain"/>
    <property type="match status" value="1"/>
</dbReference>
<evidence type="ECO:0000313" key="3">
    <source>
        <dbReference type="Proteomes" id="UP000630615"/>
    </source>
</evidence>
<dbReference type="InterPro" id="IPR010057">
    <property type="entry name" value="Transcription_activator_Rgg_C"/>
</dbReference>
<dbReference type="SUPFAM" id="SSF47413">
    <property type="entry name" value="lambda repressor-like DNA-binding domains"/>
    <property type="match status" value="1"/>
</dbReference>
<dbReference type="NCBIfam" id="TIGR01716">
    <property type="entry name" value="RGG_Cterm"/>
    <property type="match status" value="1"/>
</dbReference>
<organism evidence="2 3">
    <name type="scientific">Enterococcus wangshanyuanii</name>
    <dbReference type="NCBI Taxonomy" id="2005703"/>
    <lineage>
        <taxon>Bacteria</taxon>
        <taxon>Bacillati</taxon>
        <taxon>Bacillota</taxon>
        <taxon>Bacilli</taxon>
        <taxon>Lactobacillales</taxon>
        <taxon>Enterococcaceae</taxon>
        <taxon>Enterococcus</taxon>
    </lineage>
</organism>
<dbReference type="InterPro" id="IPR053163">
    <property type="entry name" value="HTH-type_regulator_Rgg"/>
</dbReference>
<sequence length="279" mass="32924">MTQYGQTIKTIRKSRGLSQAALCTGIMSRSNLSRFEHQLYIPSFDKVLQLLERLTVTLDEFIYIDRGFLPSRYDYFYKKLIRAENYRQKEALVEVAKQIAENKEESSQFYELFLLAQLTLLENELPAVLTKKEISAFMRPVLFEIENWLFYDFRRLNNFIQLFELEEAIFLYDRALAEFAKYEGLPKENNIKIHLSLNVGQLLLEHQQVEKAEIYFKQAKQYARQQNKLYQELLSDLFIEKVIRKKEQNASSSSLSGLMTDMKQLGYESVVHSLQTYAK</sequence>